<protein>
    <recommendedName>
        <fullName evidence="3">Transcriptional regulator</fullName>
    </recommendedName>
</protein>
<dbReference type="Gene3D" id="3.30.70.270">
    <property type="match status" value="1"/>
</dbReference>
<name>A0A498R2E2_9FIRM</name>
<gene>
    <name evidence="1" type="ORF">LUCI_0193</name>
</gene>
<dbReference type="AlphaFoldDB" id="A0A498R2E2"/>
<organism evidence="1 2">
    <name type="scientific">Lucifera butyrica</name>
    <dbReference type="NCBI Taxonomy" id="1351585"/>
    <lineage>
        <taxon>Bacteria</taxon>
        <taxon>Bacillati</taxon>
        <taxon>Bacillota</taxon>
        <taxon>Negativicutes</taxon>
        <taxon>Veillonellales</taxon>
        <taxon>Veillonellaceae</taxon>
        <taxon>Lucifera</taxon>
    </lineage>
</organism>
<dbReference type="EMBL" id="UPPP01000051">
    <property type="protein sequence ID" value="VBB04987.1"/>
    <property type="molecule type" value="Genomic_DNA"/>
</dbReference>
<proteinExistence type="predicted"/>
<dbReference type="RefSeq" id="WP_122625992.1">
    <property type="nucleotide sequence ID" value="NZ_UPPP01000051.1"/>
</dbReference>
<evidence type="ECO:0000313" key="1">
    <source>
        <dbReference type="EMBL" id="VBB04987.1"/>
    </source>
</evidence>
<dbReference type="InterPro" id="IPR043128">
    <property type="entry name" value="Rev_trsase/Diguanyl_cyclase"/>
</dbReference>
<sequence length="448" mass="49984">MRKIKLAVVGPSDSVDLIAEVAKEYDETIEIIALTYNDAAEVSALLVEYGDLPDGWVFSGKVPYNHAVAANMTKKPLLFIPHTGSSLYRVLFEIAYVEKLDISAISFDMISKQEIEETFTDMQLPADGIHVFDCDGIVSSADMTEYHYQLWKNGKTKMAVTSFQSTFIDLKKRGMTAFRIRPLRDNIRTTLDMAYRTVEAAAFKGSQISIQQIVIDDYANIVREAASTYEVKRIEAKLYSLLINYTEMVKGSIDTHGPGHYTIYSTRGAVEEVTQGFTIIPIQEEITRFLSVPVSGGIGFGQTAHAAEKNAYKALGFAKHGGKGNWMVVLDDKTVIGPLSSENYLKYSLRPDINYSGRMARQLKVGVTTFNRLLATMDKLGTDVIGADELAMSLSITPRSARRLLGTLVEQELAQVSHEETLYKGRPRKLYKLLIKEILYKVNKPVVN</sequence>
<dbReference type="OrthoDB" id="4986073at2"/>
<dbReference type="Proteomes" id="UP000277811">
    <property type="component" value="Unassembled WGS sequence"/>
</dbReference>
<evidence type="ECO:0008006" key="3">
    <source>
        <dbReference type="Google" id="ProtNLM"/>
    </source>
</evidence>
<keyword evidence="2" id="KW-1185">Reference proteome</keyword>
<accession>A0A498R2E2</accession>
<evidence type="ECO:0000313" key="2">
    <source>
        <dbReference type="Proteomes" id="UP000277811"/>
    </source>
</evidence>
<reference evidence="1 2" key="1">
    <citation type="submission" date="2018-06" db="EMBL/GenBank/DDBJ databases">
        <authorList>
            <person name="Strepis N."/>
        </authorList>
    </citation>
    <scope>NUCLEOTIDE SEQUENCE [LARGE SCALE GENOMIC DNA]</scope>
    <source>
        <strain evidence="1">LUCI</strain>
    </source>
</reference>